<dbReference type="Proteomes" id="UP000002012">
    <property type="component" value="Chromosome"/>
</dbReference>
<dbReference type="STRING" id="522772.Dacet_0256"/>
<dbReference type="eggNOG" id="COG0760">
    <property type="taxonomic scope" value="Bacteria"/>
</dbReference>
<sequence length="310" mass="35492" precursor="true">MTCIKNLKLSILILLLAAAVSANAEIINRVYAVVGEKVITQYELETLNPKRLQYIYKNFEGDKREEELNKYYVAALDMLTNNYVIEQAAAREGVRVSSREVDGAVKEIIEKNSIDEDKLSELLAASNQTMEQYKWSIKIDILKARLMSTVFRPKIIITEDDIKKYVEANAAALELSDMYELRIMTVDNKEQLDKALADFKDTGDFRSTVMKFSTSGNADNGGYLGWVELAFLDDEIRNTIAGKKGLTEPLEDHGSYRVFYVEGFKNKDNVTGDKRDSIVKTLQEERSKEIFDNWLAEKRKEILIQKKYAY</sequence>
<dbReference type="GO" id="GO:0003755">
    <property type="term" value="F:peptidyl-prolyl cis-trans isomerase activity"/>
    <property type="evidence" value="ECO:0007669"/>
    <property type="project" value="InterPro"/>
</dbReference>
<reference evidence="3 4" key="1">
    <citation type="journal article" date="2010" name="Stand. Genomic Sci.">
        <title>Complete genome sequence of Denitrovibrio acetiphilus type strain (N2460).</title>
        <authorList>
            <person name="Kiss H."/>
            <person name="Lang E."/>
            <person name="Lapidus A."/>
            <person name="Copeland A."/>
            <person name="Nolan M."/>
            <person name="Glavina Del Rio T."/>
            <person name="Chen F."/>
            <person name="Lucas S."/>
            <person name="Tice H."/>
            <person name="Cheng J.F."/>
            <person name="Han C."/>
            <person name="Goodwin L."/>
            <person name="Pitluck S."/>
            <person name="Liolios K."/>
            <person name="Pati A."/>
            <person name="Ivanova N."/>
            <person name="Mavromatis K."/>
            <person name="Chen A."/>
            <person name="Palaniappan K."/>
            <person name="Land M."/>
            <person name="Hauser L."/>
            <person name="Chang Y.J."/>
            <person name="Jeffries C.D."/>
            <person name="Detter J.C."/>
            <person name="Brettin T."/>
            <person name="Spring S."/>
            <person name="Rohde M."/>
            <person name="Goker M."/>
            <person name="Woyke T."/>
            <person name="Bristow J."/>
            <person name="Eisen J.A."/>
            <person name="Markowitz V."/>
            <person name="Hugenholtz P."/>
            <person name="Kyrpides N.C."/>
            <person name="Klenk H.P."/>
        </authorList>
    </citation>
    <scope>NUCLEOTIDE SEQUENCE [LARGE SCALE GENOMIC DNA]</scope>
    <source>
        <strain evidence="4">DSM 12809 / NBRC 114555 / N2460</strain>
    </source>
</reference>
<feature type="signal peptide" evidence="2">
    <location>
        <begin position="1"/>
        <end position="24"/>
    </location>
</feature>
<evidence type="ECO:0000256" key="1">
    <source>
        <dbReference type="ARBA" id="ARBA00022729"/>
    </source>
</evidence>
<dbReference type="FunCoup" id="D4H2J7">
    <property type="interactions" value="147"/>
</dbReference>
<gene>
    <name evidence="3" type="ordered locus">Dacet_0256</name>
</gene>
<dbReference type="OrthoDB" id="9792023at2"/>
<dbReference type="InterPro" id="IPR027304">
    <property type="entry name" value="Trigger_fact/SurA_dom_sf"/>
</dbReference>
<organism evidence="3 4">
    <name type="scientific">Denitrovibrio acetiphilus (strain DSM 12809 / NBRC 114555 / N2460)</name>
    <dbReference type="NCBI Taxonomy" id="522772"/>
    <lineage>
        <taxon>Bacteria</taxon>
        <taxon>Pseudomonadati</taxon>
        <taxon>Deferribacterota</taxon>
        <taxon>Deferribacteres</taxon>
        <taxon>Deferribacterales</taxon>
        <taxon>Geovibrionaceae</taxon>
        <taxon>Denitrovibrio</taxon>
    </lineage>
</organism>
<evidence type="ECO:0000313" key="3">
    <source>
        <dbReference type="EMBL" id="ADD67058.1"/>
    </source>
</evidence>
<dbReference type="InParanoid" id="D4H2J7"/>
<dbReference type="SUPFAM" id="SSF109998">
    <property type="entry name" value="Triger factor/SurA peptide-binding domain-like"/>
    <property type="match status" value="1"/>
</dbReference>
<dbReference type="InterPro" id="IPR046357">
    <property type="entry name" value="PPIase_dom_sf"/>
</dbReference>
<dbReference type="PANTHER" id="PTHR47637">
    <property type="entry name" value="CHAPERONE SURA"/>
    <property type="match status" value="1"/>
</dbReference>
<dbReference type="PANTHER" id="PTHR47637:SF1">
    <property type="entry name" value="CHAPERONE SURA"/>
    <property type="match status" value="1"/>
</dbReference>
<accession>D4H2J7</accession>
<keyword evidence="4" id="KW-1185">Reference proteome</keyword>
<dbReference type="SUPFAM" id="SSF54534">
    <property type="entry name" value="FKBP-like"/>
    <property type="match status" value="1"/>
</dbReference>
<evidence type="ECO:0000313" key="4">
    <source>
        <dbReference type="Proteomes" id="UP000002012"/>
    </source>
</evidence>
<name>D4H2J7_DENA2</name>
<dbReference type="Gene3D" id="1.10.4030.10">
    <property type="entry name" value="Porin chaperone SurA, peptide-binding domain"/>
    <property type="match status" value="1"/>
</dbReference>
<dbReference type="HOGENOM" id="CLU_034646_5_0_0"/>
<protein>
    <submittedName>
        <fullName evidence="3">SurA domain protein</fullName>
    </submittedName>
</protein>
<dbReference type="AlphaFoldDB" id="D4H2J7"/>
<proteinExistence type="predicted"/>
<dbReference type="PaxDb" id="522772-Dacet_0256"/>
<evidence type="ECO:0000256" key="2">
    <source>
        <dbReference type="SAM" id="SignalP"/>
    </source>
</evidence>
<dbReference type="KEGG" id="dap:Dacet_0256"/>
<dbReference type="Gene3D" id="3.10.50.40">
    <property type="match status" value="1"/>
</dbReference>
<dbReference type="RefSeq" id="WP_013009603.1">
    <property type="nucleotide sequence ID" value="NC_013943.1"/>
</dbReference>
<feature type="chain" id="PRO_5003058285" evidence="2">
    <location>
        <begin position="25"/>
        <end position="310"/>
    </location>
</feature>
<dbReference type="Pfam" id="PF13624">
    <property type="entry name" value="SurA_N_3"/>
    <property type="match status" value="1"/>
</dbReference>
<dbReference type="EMBL" id="CP001968">
    <property type="protein sequence ID" value="ADD67058.1"/>
    <property type="molecule type" value="Genomic_DNA"/>
</dbReference>
<dbReference type="InterPro" id="IPR050280">
    <property type="entry name" value="OMP_Chaperone_SurA"/>
</dbReference>
<keyword evidence="1 2" id="KW-0732">Signal</keyword>